<dbReference type="EMBL" id="BAUV01000035">
    <property type="protein sequence ID" value="GAE36458.1"/>
    <property type="molecule type" value="Genomic_DNA"/>
</dbReference>
<proteinExistence type="predicted"/>
<reference evidence="2 3" key="1">
    <citation type="journal article" date="2014" name="Genome Announc.">
        <title>Draft Genome Sequences of Three Alkaliphilic Bacillus Strains, Bacillus wakoensis JCM 9140T, Bacillus akibai JCM 9157T, and Bacillus hemicellulosilyticus JCM 9152T.</title>
        <authorList>
            <person name="Yuki M."/>
            <person name="Oshima K."/>
            <person name="Suda W."/>
            <person name="Oshida Y."/>
            <person name="Kitamura K."/>
            <person name="Iida T."/>
            <person name="Hattori M."/>
            <person name="Ohkuma M."/>
        </authorList>
    </citation>
    <scope>NUCLEOTIDE SEQUENCE [LARGE SCALE GENOMIC DNA]</scope>
    <source>
        <strain evidence="2 3">JCM 9157</strain>
    </source>
</reference>
<evidence type="ECO:0000259" key="1">
    <source>
        <dbReference type="Pfam" id="PF20731"/>
    </source>
</evidence>
<accession>W4QXU2</accession>
<dbReference type="AlphaFoldDB" id="W4QXU2"/>
<evidence type="ECO:0000313" key="3">
    <source>
        <dbReference type="Proteomes" id="UP000018896"/>
    </source>
</evidence>
<gene>
    <name evidence="2" type="ORF">JCM9157_3646</name>
</gene>
<name>W4QXU2_HALA3</name>
<organism evidence="2 3">
    <name type="scientific">Halalkalibacter akibai (strain ATCC 43226 / DSM 21942 / CIP 109018 / JCM 9157 / 1139)</name>
    <name type="common">Bacillus akibai</name>
    <dbReference type="NCBI Taxonomy" id="1236973"/>
    <lineage>
        <taxon>Bacteria</taxon>
        <taxon>Bacillati</taxon>
        <taxon>Bacillota</taxon>
        <taxon>Bacilli</taxon>
        <taxon>Bacillales</taxon>
        <taxon>Bacillaceae</taxon>
        <taxon>Halalkalibacter</taxon>
    </lineage>
</organism>
<sequence>MTRTGQHFEVVLKDAHLGWGKKGNSRSTVNRSEFEVYLPINSDNARTFDIKATEVFEAVSDDGYYSHNLKASGSQGPGNRYAKNFQSEGDLRKLGYWLKERRSAQTGDRIKVEFIGEHSVKLTHYPT</sequence>
<dbReference type="Pfam" id="PF20731">
    <property type="entry name" value="RE_NgoFVII_C"/>
    <property type="match status" value="1"/>
</dbReference>
<dbReference type="RefSeq" id="WP_035666469.1">
    <property type="nucleotide sequence ID" value="NZ_BAUV01000035.1"/>
</dbReference>
<dbReference type="Proteomes" id="UP000018896">
    <property type="component" value="Unassembled WGS sequence"/>
</dbReference>
<evidence type="ECO:0000313" key="2">
    <source>
        <dbReference type="EMBL" id="GAE36458.1"/>
    </source>
</evidence>
<dbReference type="InterPro" id="IPR048923">
    <property type="entry name" value="RE_NgoFVII_C"/>
</dbReference>
<comment type="caution">
    <text evidence="2">The sequence shown here is derived from an EMBL/GenBank/DDBJ whole genome shotgun (WGS) entry which is preliminary data.</text>
</comment>
<dbReference type="STRING" id="1236973.JCM9157_3646"/>
<dbReference type="eggNOG" id="ENOG50321UZ">
    <property type="taxonomic scope" value="Bacteria"/>
</dbReference>
<protein>
    <recommendedName>
        <fullName evidence="1">Restriction endonuclease type II NgoFVII C-terminal B3-like DNA-binding domain-containing protein</fullName>
    </recommendedName>
</protein>
<dbReference type="OrthoDB" id="1907071at2"/>
<keyword evidence="3" id="KW-1185">Reference proteome</keyword>
<feature type="domain" description="Restriction endonuclease type II NgoFVII C-terminal B3-like DNA-binding" evidence="1">
    <location>
        <begin position="15"/>
        <end position="111"/>
    </location>
</feature>